<keyword evidence="7" id="KW-0067">ATP-binding</keyword>
<evidence type="ECO:0000256" key="1">
    <source>
        <dbReference type="ARBA" id="ARBA00004202"/>
    </source>
</evidence>
<evidence type="ECO:0000256" key="4">
    <source>
        <dbReference type="ARBA" id="ARBA00022475"/>
    </source>
</evidence>
<dbReference type="Gene3D" id="3.40.50.300">
    <property type="entry name" value="P-loop containing nucleotide triphosphate hydrolases"/>
    <property type="match status" value="2"/>
</dbReference>
<evidence type="ECO:0000256" key="10">
    <source>
        <dbReference type="ARBA" id="ARBA00025157"/>
    </source>
</evidence>
<dbReference type="InterPro" id="IPR003593">
    <property type="entry name" value="AAA+_ATPase"/>
</dbReference>
<keyword evidence="6" id="KW-0547">Nucleotide-binding</keyword>
<dbReference type="FunFam" id="3.40.50.300:FF:000224">
    <property type="entry name" value="Energy-coupling factor transporter ATP-binding protein EcfA"/>
    <property type="match status" value="1"/>
</dbReference>
<evidence type="ECO:0000256" key="2">
    <source>
        <dbReference type="ARBA" id="ARBA00005417"/>
    </source>
</evidence>
<evidence type="ECO:0000256" key="6">
    <source>
        <dbReference type="ARBA" id="ARBA00022741"/>
    </source>
</evidence>
<dbReference type="InterPro" id="IPR022216">
    <property type="entry name" value="ABC_Co_transporter"/>
</dbReference>
<dbReference type="NCBIfam" id="NF010167">
    <property type="entry name" value="PRK13648.1"/>
    <property type="match status" value="2"/>
</dbReference>
<keyword evidence="3" id="KW-0813">Transport</keyword>
<dbReference type="EMBL" id="AJLS01000137">
    <property type="protein sequence ID" value="EKN65182.1"/>
    <property type="molecule type" value="Genomic_DNA"/>
</dbReference>
<comment type="caution">
    <text evidence="12">The sequence shown here is derived from an EMBL/GenBank/DDBJ whole genome shotgun (WGS) entry which is preliminary data.</text>
</comment>
<evidence type="ECO:0000259" key="11">
    <source>
        <dbReference type="PROSITE" id="PS50893"/>
    </source>
</evidence>
<dbReference type="Pfam" id="PF00005">
    <property type="entry name" value="ABC_tran"/>
    <property type="match status" value="2"/>
</dbReference>
<dbReference type="Proteomes" id="UP000006316">
    <property type="component" value="Unassembled WGS sequence"/>
</dbReference>
<name>K6CY79_9BACI</name>
<dbReference type="PATRIC" id="fig|1117379.3.peg.4375"/>
<dbReference type="GO" id="GO:0005524">
    <property type="term" value="F:ATP binding"/>
    <property type="evidence" value="ECO:0007669"/>
    <property type="project" value="UniProtKB-KW"/>
</dbReference>
<evidence type="ECO:0000313" key="13">
    <source>
        <dbReference type="Proteomes" id="UP000006316"/>
    </source>
</evidence>
<evidence type="ECO:0000256" key="5">
    <source>
        <dbReference type="ARBA" id="ARBA00022737"/>
    </source>
</evidence>
<reference evidence="12 13" key="1">
    <citation type="journal article" date="2012" name="Front. Microbiol.">
        <title>Redundancy and modularity in membrane-associated dissimilatory nitrate reduction in Bacillus.</title>
        <authorList>
            <person name="Heylen K."/>
            <person name="Keltjens J."/>
        </authorList>
    </citation>
    <scope>NUCLEOTIDE SEQUENCE [LARGE SCALE GENOMIC DNA]</scope>
    <source>
        <strain evidence="13">LMG 21833T</strain>
    </source>
</reference>
<dbReference type="CDD" id="cd03225">
    <property type="entry name" value="ABC_cobalt_CbiO_domain1"/>
    <property type="match status" value="2"/>
</dbReference>
<organism evidence="12 13">
    <name type="scientific">Neobacillus bataviensis LMG 21833</name>
    <dbReference type="NCBI Taxonomy" id="1117379"/>
    <lineage>
        <taxon>Bacteria</taxon>
        <taxon>Bacillati</taxon>
        <taxon>Bacillota</taxon>
        <taxon>Bacilli</taxon>
        <taxon>Bacillales</taxon>
        <taxon>Bacillaceae</taxon>
        <taxon>Neobacillus</taxon>
    </lineage>
</organism>
<dbReference type="GO" id="GO:0015087">
    <property type="term" value="F:cobalt ion transmembrane transporter activity"/>
    <property type="evidence" value="ECO:0007669"/>
    <property type="project" value="UniProtKB-ARBA"/>
</dbReference>
<accession>K6CY79</accession>
<comment type="function">
    <text evidence="10">Probably part of an ABC transporter complex. Responsible for energy coupling to the transport system.</text>
</comment>
<dbReference type="SUPFAM" id="SSF52540">
    <property type="entry name" value="P-loop containing nucleoside triphosphate hydrolases"/>
    <property type="match status" value="2"/>
</dbReference>
<dbReference type="InterPro" id="IPR027417">
    <property type="entry name" value="P-loop_NTPase"/>
</dbReference>
<dbReference type="PROSITE" id="PS00211">
    <property type="entry name" value="ABC_TRANSPORTER_1"/>
    <property type="match status" value="2"/>
</dbReference>
<feature type="domain" description="ABC transporter" evidence="11">
    <location>
        <begin position="36"/>
        <end position="277"/>
    </location>
</feature>
<dbReference type="GO" id="GO:0043190">
    <property type="term" value="C:ATP-binding cassette (ABC) transporter complex"/>
    <property type="evidence" value="ECO:0007669"/>
    <property type="project" value="TreeGrafter"/>
</dbReference>
<dbReference type="InterPro" id="IPR050095">
    <property type="entry name" value="ECF_ABC_transporter_ATP-bd"/>
</dbReference>
<protein>
    <submittedName>
        <fullName evidence="12">ABC transporter-like protein</fullName>
    </submittedName>
</protein>
<dbReference type="PANTHER" id="PTHR43553">
    <property type="entry name" value="HEAVY METAL TRANSPORTER"/>
    <property type="match status" value="1"/>
</dbReference>
<dbReference type="AlphaFoldDB" id="K6CY79"/>
<evidence type="ECO:0000313" key="12">
    <source>
        <dbReference type="EMBL" id="EKN65182.1"/>
    </source>
</evidence>
<dbReference type="FunFam" id="3.40.50.300:FF:001422">
    <property type="entry name" value="Cobalt ABC transporter ATP-binding protein"/>
    <property type="match status" value="1"/>
</dbReference>
<keyword evidence="5" id="KW-0677">Repeat</keyword>
<sequence>MFNERISMANERILLFNERIQKATIIRRIFMKKPVIQFENYSFQYRSQTAPTLHEINLTIHDGEKVLIVGPSGSGKSTLGHCLNGLVPFSYKGQVSGSLKISGEDAMDLDIFTLSKKVGTVLQDPDGQFIGLTVAEDIAFALENDCAPQKQMFKRIAEVSKMVEMEEYLDSSLHHLSGGQKQRVSLAGVMVDDVEILLFDEPLANLDPATGKYAIELIDRIQRETNKTVVIIEHRLEDVLHCPVDRIIVVDDGRIIGDMTPDELLASPLLEQCSVREPLYVKAAKYAGCKITPDMQPAHPDTFRIDSCKAQLADWFTNVNPPQPRAKTEVVLEVKDITFGYKPGQRTIHDVSFSIEKGEMVSIVGKNGASKSTLSKLICGFEKPSSGRIYYRGQDISGDTIKERAARIGMVMQNPNQMISKQMIYDEVALGLVIRGVPENEIKERVLKTLKICGLYPFRNWPISALSFGQKKRVTIASILVLEPEVLILDEPTAGQDFRHYTEIMEFLVELNRHGVTIIMITHDMHLMLEYTPRAIVMASGRKIADDTAVHVLADATIIKQANLKETSLFELAERAGFGEPKEFVRRFIAYDRGVRQKWQ</sequence>
<dbReference type="InterPro" id="IPR015856">
    <property type="entry name" value="ABC_transpr_CbiO/EcfA_su"/>
</dbReference>
<evidence type="ECO:0000256" key="3">
    <source>
        <dbReference type="ARBA" id="ARBA00022448"/>
    </source>
</evidence>
<keyword evidence="9" id="KW-0472">Membrane</keyword>
<evidence type="ECO:0000256" key="7">
    <source>
        <dbReference type="ARBA" id="ARBA00022840"/>
    </source>
</evidence>
<dbReference type="Pfam" id="PF12558">
    <property type="entry name" value="DUF3744"/>
    <property type="match status" value="1"/>
</dbReference>
<proteinExistence type="inferred from homology"/>
<comment type="similarity">
    <text evidence="2">Belongs to the ABC transporter superfamily.</text>
</comment>
<keyword evidence="8" id="KW-1278">Translocase</keyword>
<evidence type="ECO:0000256" key="9">
    <source>
        <dbReference type="ARBA" id="ARBA00023136"/>
    </source>
</evidence>
<dbReference type="STRING" id="1117379.BABA_21096"/>
<comment type="subcellular location">
    <subcellularLocation>
        <location evidence="1">Cell membrane</location>
        <topology evidence="1">Peripheral membrane protein</topology>
    </subcellularLocation>
</comment>
<dbReference type="InterPro" id="IPR017871">
    <property type="entry name" value="ABC_transporter-like_CS"/>
</dbReference>
<dbReference type="PANTHER" id="PTHR43553:SF26">
    <property type="entry name" value="ABC TRANSPORTER ATP-BINDING PROTEIN BC_2655-RELATED"/>
    <property type="match status" value="1"/>
</dbReference>
<dbReference type="PROSITE" id="PS50893">
    <property type="entry name" value="ABC_TRANSPORTER_2"/>
    <property type="match status" value="2"/>
</dbReference>
<dbReference type="eggNOG" id="COG1122">
    <property type="taxonomic scope" value="Bacteria"/>
</dbReference>
<keyword evidence="13" id="KW-1185">Reference proteome</keyword>
<keyword evidence="4" id="KW-1003">Cell membrane</keyword>
<dbReference type="SMART" id="SM00382">
    <property type="entry name" value="AAA"/>
    <property type="match status" value="2"/>
</dbReference>
<gene>
    <name evidence="12" type="ORF">BABA_21096</name>
</gene>
<dbReference type="InterPro" id="IPR003439">
    <property type="entry name" value="ABC_transporter-like_ATP-bd"/>
</dbReference>
<dbReference type="GO" id="GO:0042626">
    <property type="term" value="F:ATPase-coupled transmembrane transporter activity"/>
    <property type="evidence" value="ECO:0007669"/>
    <property type="project" value="TreeGrafter"/>
</dbReference>
<evidence type="ECO:0000256" key="8">
    <source>
        <dbReference type="ARBA" id="ARBA00022967"/>
    </source>
</evidence>
<dbReference type="GO" id="GO:0016887">
    <property type="term" value="F:ATP hydrolysis activity"/>
    <property type="evidence" value="ECO:0007669"/>
    <property type="project" value="InterPro"/>
</dbReference>
<feature type="domain" description="ABC transporter" evidence="11">
    <location>
        <begin position="332"/>
        <end position="565"/>
    </location>
</feature>